<comment type="caution">
    <text evidence="1">The sequence shown here is derived from an EMBL/GenBank/DDBJ whole genome shotgun (WGS) entry which is preliminary data.</text>
</comment>
<sequence length="197" mass="20960">GYVGSINVSASSGKAFVTWKRSDAYLFARAYDMIANTALAPNVQTISANIGSYSPVATGGFGLVSYNSTKNTGIYLRVVDLSDGALEYTTALQLDTSKSAKSRKPGGLYLVSGNIITLWEHEESSKRTIRGRSATMGANLVAKGSGEFFVSTTNFGNQTGPKIAVKDTTGFVAWWATDSTQQNIRGYSLDMLNPGAL</sequence>
<proteinExistence type="predicted"/>
<evidence type="ECO:0000313" key="1">
    <source>
        <dbReference type="EMBL" id="PKA14252.1"/>
    </source>
</evidence>
<organism evidence="1 2">
    <name type="scientific">Leptospira haakeii</name>
    <dbReference type="NCBI Taxonomy" id="2023198"/>
    <lineage>
        <taxon>Bacteria</taxon>
        <taxon>Pseudomonadati</taxon>
        <taxon>Spirochaetota</taxon>
        <taxon>Spirochaetia</taxon>
        <taxon>Leptospirales</taxon>
        <taxon>Leptospiraceae</taxon>
        <taxon>Leptospira</taxon>
    </lineage>
</organism>
<name>A0ABX4PEP3_9LEPT</name>
<keyword evidence="2" id="KW-1185">Reference proteome</keyword>
<gene>
    <name evidence="1" type="ORF">CH363_19580</name>
</gene>
<accession>A0ABX4PEP3</accession>
<reference evidence="1 2" key="1">
    <citation type="submission" date="2017-07" db="EMBL/GenBank/DDBJ databases">
        <title>Leptospira spp. isolated from tropical soils.</title>
        <authorList>
            <person name="Thibeaux R."/>
            <person name="Iraola G."/>
            <person name="Ferres I."/>
            <person name="Bierque E."/>
            <person name="Girault D."/>
            <person name="Soupe-Gilbert M.-E."/>
            <person name="Picardeau M."/>
            <person name="Goarant C."/>
        </authorList>
    </citation>
    <scope>NUCLEOTIDE SEQUENCE [LARGE SCALE GENOMIC DNA]</scope>
    <source>
        <strain evidence="1 2">ATI7-C-A2</strain>
    </source>
</reference>
<evidence type="ECO:0000313" key="2">
    <source>
        <dbReference type="Proteomes" id="UP000231857"/>
    </source>
</evidence>
<dbReference type="Proteomes" id="UP000231857">
    <property type="component" value="Unassembled WGS sequence"/>
</dbReference>
<dbReference type="EMBL" id="NPEI01000033">
    <property type="protein sequence ID" value="PKA14252.1"/>
    <property type="molecule type" value="Genomic_DNA"/>
</dbReference>
<feature type="non-terminal residue" evidence="1">
    <location>
        <position position="1"/>
    </location>
</feature>
<feature type="non-terminal residue" evidence="1">
    <location>
        <position position="197"/>
    </location>
</feature>
<protein>
    <submittedName>
        <fullName evidence="1">Uncharacterized protein</fullName>
    </submittedName>
</protein>